<keyword evidence="2" id="KW-0677">Repeat</keyword>
<evidence type="ECO:0000313" key="6">
    <source>
        <dbReference type="Proteomes" id="UP001196661"/>
    </source>
</evidence>
<dbReference type="PROSITE" id="PS50294">
    <property type="entry name" value="WD_REPEATS_REGION"/>
    <property type="match status" value="4"/>
</dbReference>
<dbReference type="Proteomes" id="UP001196661">
    <property type="component" value="Unassembled WGS sequence"/>
</dbReference>
<feature type="compositionally biased region" description="Polar residues" evidence="4">
    <location>
        <begin position="78"/>
        <end position="99"/>
    </location>
</feature>
<dbReference type="PANTHER" id="PTHR22847:SF637">
    <property type="entry name" value="WD REPEAT DOMAIN 5B"/>
    <property type="match status" value="1"/>
</dbReference>
<dbReference type="InterPro" id="IPR020472">
    <property type="entry name" value="WD40_PAC1"/>
</dbReference>
<evidence type="ECO:0000313" key="5">
    <source>
        <dbReference type="EMBL" id="MBT9311406.1"/>
    </source>
</evidence>
<dbReference type="InterPro" id="IPR036322">
    <property type="entry name" value="WD40_repeat_dom_sf"/>
</dbReference>
<accession>A0ABS5Y0R8</accession>
<dbReference type="InterPro" id="IPR001680">
    <property type="entry name" value="WD40_rpt"/>
</dbReference>
<name>A0ABS5Y0R8_9CYAN</name>
<organism evidence="5 6">
    <name type="scientific">Leptothoe kymatousa TAU-MAC 1615</name>
    <dbReference type="NCBI Taxonomy" id="2364775"/>
    <lineage>
        <taxon>Bacteria</taxon>
        <taxon>Bacillati</taxon>
        <taxon>Cyanobacteriota</taxon>
        <taxon>Cyanophyceae</taxon>
        <taxon>Nodosilineales</taxon>
        <taxon>Cymatolegaceae</taxon>
        <taxon>Leptothoe</taxon>
        <taxon>Leptothoe kymatousa</taxon>
    </lineage>
</organism>
<feature type="repeat" description="WD" evidence="3">
    <location>
        <begin position="32"/>
        <end position="64"/>
    </location>
</feature>
<dbReference type="InterPro" id="IPR019775">
    <property type="entry name" value="WD40_repeat_CS"/>
</dbReference>
<comment type="caution">
    <text evidence="5">The sequence shown here is derived from an EMBL/GenBank/DDBJ whole genome shotgun (WGS) entry which is preliminary data.</text>
</comment>
<dbReference type="Gene3D" id="2.130.10.10">
    <property type="entry name" value="YVTN repeat-like/Quinoprotein amine dehydrogenase"/>
    <property type="match status" value="2"/>
</dbReference>
<evidence type="ECO:0000256" key="2">
    <source>
        <dbReference type="ARBA" id="ARBA00022737"/>
    </source>
</evidence>
<dbReference type="SUPFAM" id="SSF50978">
    <property type="entry name" value="WD40 repeat-like"/>
    <property type="match status" value="1"/>
</dbReference>
<evidence type="ECO:0000256" key="3">
    <source>
        <dbReference type="PROSITE-ProRule" id="PRU00221"/>
    </source>
</evidence>
<proteinExistence type="predicted"/>
<dbReference type="PROSITE" id="PS50082">
    <property type="entry name" value="WD_REPEATS_2"/>
    <property type="match status" value="4"/>
</dbReference>
<evidence type="ECO:0000256" key="1">
    <source>
        <dbReference type="ARBA" id="ARBA00022574"/>
    </source>
</evidence>
<keyword evidence="6" id="KW-1185">Reference proteome</keyword>
<feature type="repeat" description="WD" evidence="3">
    <location>
        <begin position="114"/>
        <end position="155"/>
    </location>
</feature>
<feature type="region of interest" description="Disordered" evidence="4">
    <location>
        <begin position="76"/>
        <end position="99"/>
    </location>
</feature>
<dbReference type="PANTHER" id="PTHR22847">
    <property type="entry name" value="WD40 REPEAT PROTEIN"/>
    <property type="match status" value="1"/>
</dbReference>
<reference evidence="5 6" key="1">
    <citation type="journal article" date="2021" name="Mar. Drugs">
        <title>Genome Reduction and Secondary Metabolism of the Marine Sponge-Associated Cyanobacterium Leptothoe.</title>
        <authorList>
            <person name="Konstantinou D."/>
            <person name="Popin R.V."/>
            <person name="Fewer D.P."/>
            <person name="Sivonen K."/>
            <person name="Gkelis S."/>
        </authorList>
    </citation>
    <scope>NUCLEOTIDE SEQUENCE [LARGE SCALE GENOMIC DNA]</scope>
    <source>
        <strain evidence="5 6">TAU-MAC 1615</strain>
    </source>
</reference>
<dbReference type="InterPro" id="IPR015943">
    <property type="entry name" value="WD40/YVTN_repeat-like_dom_sf"/>
</dbReference>
<evidence type="ECO:0000256" key="4">
    <source>
        <dbReference type="SAM" id="MobiDB-lite"/>
    </source>
</evidence>
<feature type="repeat" description="WD" evidence="3">
    <location>
        <begin position="73"/>
        <end position="105"/>
    </location>
</feature>
<dbReference type="Pfam" id="PF00400">
    <property type="entry name" value="WD40"/>
    <property type="match status" value="4"/>
</dbReference>
<keyword evidence="1 3" id="KW-0853">WD repeat</keyword>
<gene>
    <name evidence="5" type="ORF">IXB28_04245</name>
</gene>
<protein>
    <submittedName>
        <fullName evidence="5">WD40 repeat domain-containing protein</fullName>
    </submittedName>
</protein>
<dbReference type="SMART" id="SM00320">
    <property type="entry name" value="WD40"/>
    <property type="match status" value="4"/>
</dbReference>
<dbReference type="PRINTS" id="PR00320">
    <property type="entry name" value="GPROTEINBRPT"/>
</dbReference>
<feature type="repeat" description="WD" evidence="3">
    <location>
        <begin position="1"/>
        <end position="23"/>
    </location>
</feature>
<dbReference type="PROSITE" id="PS00678">
    <property type="entry name" value="WD_REPEATS_1"/>
    <property type="match status" value="1"/>
</dbReference>
<dbReference type="EMBL" id="JADOER010000004">
    <property type="protein sequence ID" value="MBT9311406.1"/>
    <property type="molecule type" value="Genomic_DNA"/>
</dbReference>
<dbReference type="CDD" id="cd00200">
    <property type="entry name" value="WD40"/>
    <property type="match status" value="1"/>
</dbReference>
<sequence>MSFSPDGQTLASGSEDGTVKLWDRSGRELQTLEGHSGWVWSVSFSPDGQTLASGSSDGTVKLWDRSGRELQTLEGHTGTVSSVSFSPDGQTLASGSSDGTVKLWDRSGRELQTLEGHTDWVWSVSFSPDGQTLASGSDDGTVILWNFDLDNLIARSCDWLSDYMANPATPPEEKALCDDVLSPSPLSAVPVQSSLASQLQGVWSDMREWLGG</sequence>